<feature type="domain" description="Ubiquitin fusion degradation protein UFD1 N-terminal subdomain 1" evidence="4">
    <location>
        <begin position="26"/>
        <end position="117"/>
    </location>
</feature>
<evidence type="ECO:0000256" key="2">
    <source>
        <dbReference type="ARBA" id="ARBA00022786"/>
    </source>
</evidence>
<evidence type="ECO:0000259" key="5">
    <source>
        <dbReference type="Pfam" id="PF24842"/>
    </source>
</evidence>
<evidence type="ECO:0000313" key="7">
    <source>
        <dbReference type="Proteomes" id="UP001237642"/>
    </source>
</evidence>
<dbReference type="EMBL" id="JAUIZM010000009">
    <property type="protein sequence ID" value="KAK1367435.1"/>
    <property type="molecule type" value="Genomic_DNA"/>
</dbReference>
<proteinExistence type="inferred from homology"/>
<sequence>MARKSRSRAPRTPASNQASLKPSFCLECRPFSHIDKFHCEDGNKIIMPPSALDVLMSMKNIKYPMTFKIINPFLEKYSHCGVLEFSGDEGYVFLPNWMMNNLLLQQGQLVNLEYTELSKGQSLKIQPHKTEFVKNLSDPKEVMEKIFKDFTCVTTGDTIMVNHENQSYYIDIVETRPDKAVSLFETDCELEFETPLDYKEPEKITPKVEQLKAATNLEKDVIFKPFTGVSRRLDGQVTAPPVAAAVDDNKLVADSRKRKHARNAGCGLDDISSAAKTKKAKTEETEDVKGKTKENTEEKIKPKVEQVEEVKDTINLEKNAVFKPFTGVSRRLDGQVSAPPPVAAPAVDDKKLVADSRRHARIVGCGLDGISSAAKEKAKTEETEDVKGKTKKNTEEKTFQPFTGKKYTLSSCC</sequence>
<dbReference type="GO" id="GO:0034098">
    <property type="term" value="C:VCP-NPL4-UFD1 AAA ATPase complex"/>
    <property type="evidence" value="ECO:0007669"/>
    <property type="project" value="TreeGrafter"/>
</dbReference>
<gene>
    <name evidence="6" type="ORF">POM88_042996</name>
</gene>
<feature type="compositionally biased region" description="Basic and acidic residues" evidence="3">
    <location>
        <begin position="374"/>
        <end position="393"/>
    </location>
</feature>
<dbReference type="PANTHER" id="PTHR12555:SF13">
    <property type="entry name" value="UBIQUITIN RECOGNITION FACTOR IN ER-ASSOCIATED DEGRADATION PROTEIN 1"/>
    <property type="match status" value="1"/>
</dbReference>
<feature type="region of interest" description="Disordered" evidence="3">
    <location>
        <begin position="274"/>
        <end position="294"/>
    </location>
</feature>
<evidence type="ECO:0000256" key="3">
    <source>
        <dbReference type="SAM" id="MobiDB-lite"/>
    </source>
</evidence>
<dbReference type="InterPro" id="IPR055417">
    <property type="entry name" value="UFD1_N1"/>
</dbReference>
<dbReference type="Gene3D" id="3.10.330.10">
    <property type="match status" value="1"/>
</dbReference>
<dbReference type="PANTHER" id="PTHR12555">
    <property type="entry name" value="UBIQUITIN FUSION DEGRADATON PROTEIN 1"/>
    <property type="match status" value="1"/>
</dbReference>
<keyword evidence="7" id="KW-1185">Reference proteome</keyword>
<dbReference type="GO" id="GO:0036503">
    <property type="term" value="P:ERAD pathway"/>
    <property type="evidence" value="ECO:0007669"/>
    <property type="project" value="TreeGrafter"/>
</dbReference>
<dbReference type="InterPro" id="IPR042299">
    <property type="entry name" value="Ufd1-like_Nn"/>
</dbReference>
<feature type="compositionally biased region" description="Basic and acidic residues" evidence="3">
    <location>
        <begin position="280"/>
        <end position="294"/>
    </location>
</feature>
<dbReference type="AlphaFoldDB" id="A0AAD8HJX5"/>
<name>A0AAD8HJX5_9APIA</name>
<reference evidence="6" key="2">
    <citation type="submission" date="2023-05" db="EMBL/GenBank/DDBJ databases">
        <authorList>
            <person name="Schelkunov M.I."/>
        </authorList>
    </citation>
    <scope>NUCLEOTIDE SEQUENCE</scope>
    <source>
        <strain evidence="6">Hsosn_3</strain>
        <tissue evidence="6">Leaf</tissue>
    </source>
</reference>
<dbReference type="Pfam" id="PF24842">
    <property type="entry name" value="UFD1_N2"/>
    <property type="match status" value="1"/>
</dbReference>
<dbReference type="GO" id="GO:0031593">
    <property type="term" value="F:polyubiquitin modification-dependent protein binding"/>
    <property type="evidence" value="ECO:0007669"/>
    <property type="project" value="TreeGrafter"/>
</dbReference>
<feature type="region of interest" description="Disordered" evidence="3">
    <location>
        <begin position="373"/>
        <end position="393"/>
    </location>
</feature>
<dbReference type="Proteomes" id="UP001237642">
    <property type="component" value="Unassembled WGS sequence"/>
</dbReference>
<dbReference type="InterPro" id="IPR004854">
    <property type="entry name" value="Ufd1-like"/>
</dbReference>
<dbReference type="GO" id="GO:0006511">
    <property type="term" value="P:ubiquitin-dependent protein catabolic process"/>
    <property type="evidence" value="ECO:0007669"/>
    <property type="project" value="InterPro"/>
</dbReference>
<organism evidence="6 7">
    <name type="scientific">Heracleum sosnowskyi</name>
    <dbReference type="NCBI Taxonomy" id="360622"/>
    <lineage>
        <taxon>Eukaryota</taxon>
        <taxon>Viridiplantae</taxon>
        <taxon>Streptophyta</taxon>
        <taxon>Embryophyta</taxon>
        <taxon>Tracheophyta</taxon>
        <taxon>Spermatophyta</taxon>
        <taxon>Magnoliopsida</taxon>
        <taxon>eudicotyledons</taxon>
        <taxon>Gunneridae</taxon>
        <taxon>Pentapetalae</taxon>
        <taxon>asterids</taxon>
        <taxon>campanulids</taxon>
        <taxon>Apiales</taxon>
        <taxon>Apiaceae</taxon>
        <taxon>Apioideae</taxon>
        <taxon>apioid superclade</taxon>
        <taxon>Tordylieae</taxon>
        <taxon>Tordyliinae</taxon>
        <taxon>Heracleum</taxon>
    </lineage>
</organism>
<comment type="caution">
    <text evidence="6">The sequence shown here is derived from an EMBL/GenBank/DDBJ whole genome shotgun (WGS) entry which is preliminary data.</text>
</comment>
<comment type="similarity">
    <text evidence="1">Belongs to the UFD1 family.</text>
</comment>
<protein>
    <submittedName>
        <fullName evidence="6">Ubiquitin fusion degradation protein 1-like</fullName>
    </submittedName>
</protein>
<accession>A0AAD8HJX5</accession>
<evidence type="ECO:0000256" key="1">
    <source>
        <dbReference type="ARBA" id="ARBA00006043"/>
    </source>
</evidence>
<evidence type="ECO:0000313" key="6">
    <source>
        <dbReference type="EMBL" id="KAK1367435.1"/>
    </source>
</evidence>
<reference evidence="6" key="1">
    <citation type="submission" date="2023-02" db="EMBL/GenBank/DDBJ databases">
        <title>Genome of toxic invasive species Heracleum sosnowskyi carries increased number of genes despite the absence of recent whole-genome duplications.</title>
        <authorList>
            <person name="Schelkunov M."/>
            <person name="Shtratnikova V."/>
            <person name="Makarenko M."/>
            <person name="Klepikova A."/>
            <person name="Omelchenko D."/>
            <person name="Novikova G."/>
            <person name="Obukhova E."/>
            <person name="Bogdanov V."/>
            <person name="Penin A."/>
            <person name="Logacheva M."/>
        </authorList>
    </citation>
    <scope>NUCLEOTIDE SEQUENCE</scope>
    <source>
        <strain evidence="6">Hsosn_3</strain>
        <tissue evidence="6">Leaf</tissue>
    </source>
</reference>
<dbReference type="Gene3D" id="2.40.40.50">
    <property type="entry name" value="Ubiquitin fusion degradation protein UFD1, N-terminal domain"/>
    <property type="match status" value="1"/>
</dbReference>
<keyword evidence="2" id="KW-0833">Ubl conjugation pathway</keyword>
<feature type="domain" description="Ubiquitin fusion degradation protein UFD1 N-terminal subdomain 2" evidence="5">
    <location>
        <begin position="119"/>
        <end position="195"/>
    </location>
</feature>
<evidence type="ECO:0000259" key="4">
    <source>
        <dbReference type="Pfam" id="PF03152"/>
    </source>
</evidence>
<dbReference type="Pfam" id="PF03152">
    <property type="entry name" value="UFD1_N1"/>
    <property type="match status" value="1"/>
</dbReference>
<dbReference type="InterPro" id="IPR055418">
    <property type="entry name" value="UFD1_N2"/>
</dbReference>